<organism evidence="2 3">
    <name type="scientific">Schizothecium vesticola</name>
    <dbReference type="NCBI Taxonomy" id="314040"/>
    <lineage>
        <taxon>Eukaryota</taxon>
        <taxon>Fungi</taxon>
        <taxon>Dikarya</taxon>
        <taxon>Ascomycota</taxon>
        <taxon>Pezizomycotina</taxon>
        <taxon>Sordariomycetes</taxon>
        <taxon>Sordariomycetidae</taxon>
        <taxon>Sordariales</taxon>
        <taxon>Schizotheciaceae</taxon>
        <taxon>Schizothecium</taxon>
    </lineage>
</organism>
<feature type="region of interest" description="Disordered" evidence="1">
    <location>
        <begin position="56"/>
        <end position="79"/>
    </location>
</feature>
<dbReference type="EMBL" id="JAUKUD010000001">
    <property type="protein sequence ID" value="KAK0755153.1"/>
    <property type="molecule type" value="Genomic_DNA"/>
</dbReference>
<protein>
    <submittedName>
        <fullName evidence="2">Uncharacterized protein</fullName>
    </submittedName>
</protein>
<dbReference type="Proteomes" id="UP001172155">
    <property type="component" value="Unassembled WGS sequence"/>
</dbReference>
<feature type="compositionally biased region" description="Polar residues" evidence="1">
    <location>
        <begin position="303"/>
        <end position="316"/>
    </location>
</feature>
<proteinExistence type="predicted"/>
<feature type="region of interest" description="Disordered" evidence="1">
    <location>
        <begin position="227"/>
        <end position="249"/>
    </location>
</feature>
<comment type="caution">
    <text evidence="2">The sequence shown here is derived from an EMBL/GenBank/DDBJ whole genome shotgun (WGS) entry which is preliminary data.</text>
</comment>
<sequence length="725" mass="78784">MAPNSYAAADSEDLDTSWTSDTHTRDEKLKILLQGKQGDAENAKILIDLLESGVLGADSSGDSDSEDDGPDLAAVPVLSSPGAFEDDDDFLATPAAGLETSGFDDRVAIDFPYARGPVNEFGEWRFEEWTATARFQKDHDISDPGFPTRPAVQQAPPTVYELVSVPQLRFERAAGVQTETLRASAGATVEREAASLEEDESEVRELEKQLQEKKARLEEMRRKKAKLDEMRRERRERVDSGSEIGHKHDVQSLMAVEPATGVAVAAAHRRRLFSRAKSRFRRLFSWTGAGSTEKGLDRDLLATSNTQNKPSNTLFVVSNDLPPPDGTQDASPSPPPASKKRTPPLPPPKVSDSETLLRTKIFAPHTLALMTALPEPVWTSPPNAATTACLFSLTATPLTRHTLLPQGQFVAQRQRDVTDALSKIELGLGATLPGGVGVNATSTGLLALLKPYQWINMWRGVEREMYVASSSPSTRGPGKDSKGDVDVDMDALHALENELMSPAKYLFGESEYLTVVTHSSDVNSGAVSLFRASLGGPDGGLVTALTLEARFKDMPREICRILRRGVKPNRYELRRSGRALSCRERGGEGVLPPCLAVVRRDGEAKDGGLEEGWVSIGGGWRRALRIVLGEGDAGTGPREGLVATVPQMLAFLHLTHRVVDYVPSTPVFSFDPPLMGMADDGACRVRRGTKLLGQPGGAVHVGESVTISVLFSRDSRWVREQLLWA</sequence>
<feature type="compositionally biased region" description="Acidic residues" evidence="1">
    <location>
        <begin position="61"/>
        <end position="70"/>
    </location>
</feature>
<accession>A0AA40FCB6</accession>
<feature type="region of interest" description="Disordered" evidence="1">
    <location>
        <begin position="303"/>
        <end position="354"/>
    </location>
</feature>
<gene>
    <name evidence="2" type="ORF">B0T18DRAFT_425429</name>
</gene>
<name>A0AA40FCB6_9PEZI</name>
<feature type="compositionally biased region" description="Pro residues" evidence="1">
    <location>
        <begin position="332"/>
        <end position="349"/>
    </location>
</feature>
<evidence type="ECO:0000313" key="3">
    <source>
        <dbReference type="Proteomes" id="UP001172155"/>
    </source>
</evidence>
<keyword evidence="3" id="KW-1185">Reference proteome</keyword>
<dbReference type="AlphaFoldDB" id="A0AA40FCB6"/>
<feature type="region of interest" description="Disordered" evidence="1">
    <location>
        <begin position="1"/>
        <end position="22"/>
    </location>
</feature>
<reference evidence="2" key="1">
    <citation type="submission" date="2023-06" db="EMBL/GenBank/DDBJ databases">
        <title>Genome-scale phylogeny and comparative genomics of the fungal order Sordariales.</title>
        <authorList>
            <consortium name="Lawrence Berkeley National Laboratory"/>
            <person name="Hensen N."/>
            <person name="Bonometti L."/>
            <person name="Westerberg I."/>
            <person name="Brannstrom I.O."/>
            <person name="Guillou S."/>
            <person name="Cros-Aarteil S."/>
            <person name="Calhoun S."/>
            <person name="Haridas S."/>
            <person name="Kuo A."/>
            <person name="Mondo S."/>
            <person name="Pangilinan J."/>
            <person name="Riley R."/>
            <person name="LaButti K."/>
            <person name="Andreopoulos B."/>
            <person name="Lipzen A."/>
            <person name="Chen C."/>
            <person name="Yanf M."/>
            <person name="Daum C."/>
            <person name="Ng V."/>
            <person name="Clum A."/>
            <person name="Steindorff A."/>
            <person name="Ohm R."/>
            <person name="Martin F."/>
            <person name="Silar P."/>
            <person name="Natvig D."/>
            <person name="Lalanne C."/>
            <person name="Gautier V."/>
            <person name="Ament-velasquez S.L."/>
            <person name="Kruys A."/>
            <person name="Hutchinson M.I."/>
            <person name="Powell A.J."/>
            <person name="Barry K."/>
            <person name="Miller A.N."/>
            <person name="Grigoriev I.V."/>
            <person name="Debuchy R."/>
            <person name="Gladieux P."/>
            <person name="Thoren M.H."/>
            <person name="Johannesson H."/>
        </authorList>
    </citation>
    <scope>NUCLEOTIDE SEQUENCE</scope>
    <source>
        <strain evidence="2">SMH3187-1</strain>
    </source>
</reference>
<evidence type="ECO:0000256" key="1">
    <source>
        <dbReference type="SAM" id="MobiDB-lite"/>
    </source>
</evidence>
<evidence type="ECO:0000313" key="2">
    <source>
        <dbReference type="EMBL" id="KAK0755153.1"/>
    </source>
</evidence>